<protein>
    <recommendedName>
        <fullName evidence="2">C2H2-type domain-containing protein</fullName>
    </recommendedName>
</protein>
<feature type="region of interest" description="Disordered" evidence="1">
    <location>
        <begin position="89"/>
        <end position="116"/>
    </location>
</feature>
<dbReference type="InterPro" id="IPR013087">
    <property type="entry name" value="Znf_C2H2_type"/>
</dbReference>
<dbReference type="Proteomes" id="UP000027093">
    <property type="component" value="Chromosome"/>
</dbReference>
<name>A0A060HQT2_9ARCH</name>
<dbReference type="PROSITE" id="PS00028">
    <property type="entry name" value="ZINC_FINGER_C2H2_1"/>
    <property type="match status" value="1"/>
</dbReference>
<evidence type="ECO:0000313" key="3">
    <source>
        <dbReference type="EMBL" id="AIC15886.1"/>
    </source>
</evidence>
<evidence type="ECO:0000256" key="1">
    <source>
        <dbReference type="SAM" id="MobiDB-lite"/>
    </source>
</evidence>
<reference evidence="3 4" key="1">
    <citation type="journal article" date="2014" name="Int. J. Syst. Evol. Microbiol.">
        <title>Nitrososphaera viennensis gen. nov., sp. nov., an aerobic and mesophilic, ammonia-oxidizing archaeon from soil and a member of the archaeal phylum Thaumarchaeota.</title>
        <authorList>
            <person name="Stieglmeier M."/>
            <person name="Klingl A."/>
            <person name="Alves R.J."/>
            <person name="Rittmann S.K."/>
            <person name="Melcher M."/>
            <person name="Leisch N."/>
            <person name="Schleper C."/>
        </authorList>
    </citation>
    <scope>NUCLEOTIDE SEQUENCE [LARGE SCALE GENOMIC DNA]</scope>
    <source>
        <strain evidence="3">EN76</strain>
    </source>
</reference>
<evidence type="ECO:0000259" key="2">
    <source>
        <dbReference type="PROSITE" id="PS00028"/>
    </source>
</evidence>
<dbReference type="RefSeq" id="WP_075054784.1">
    <property type="nucleotide sequence ID" value="NZ_CP007536.1"/>
</dbReference>
<dbReference type="AlphaFoldDB" id="A0A060HQT2"/>
<proteinExistence type="predicted"/>
<dbReference type="STRING" id="926571.NVIE_016340"/>
<organism evidence="3 4">
    <name type="scientific">Nitrososphaera viennensis EN76</name>
    <dbReference type="NCBI Taxonomy" id="926571"/>
    <lineage>
        <taxon>Archaea</taxon>
        <taxon>Nitrososphaerota</taxon>
        <taxon>Nitrososphaeria</taxon>
        <taxon>Nitrososphaerales</taxon>
        <taxon>Nitrososphaeraceae</taxon>
        <taxon>Nitrososphaera</taxon>
    </lineage>
</organism>
<dbReference type="KEGG" id="nvn:NVIE_016340"/>
<dbReference type="GeneID" id="74946901"/>
<feature type="compositionally biased region" description="Basic residues" evidence="1">
    <location>
        <begin position="104"/>
        <end position="116"/>
    </location>
</feature>
<keyword evidence="4" id="KW-1185">Reference proteome</keyword>
<dbReference type="EMBL" id="CP007536">
    <property type="protein sequence ID" value="AIC15886.1"/>
    <property type="molecule type" value="Genomic_DNA"/>
</dbReference>
<accession>A0A060HQT2</accession>
<feature type="domain" description="C2H2-type" evidence="2">
    <location>
        <begin position="123"/>
        <end position="144"/>
    </location>
</feature>
<sequence>MTIIQLWTNSDETEFAIRRASDTIGFRASTSNTADYVKVADEMHEMYDQQQIDWPFMLERWIASWKDGFRHSALLPPYEWELQKGAERHAPAPPFSVSEIKQQQGRRAKRRRKSRRKKLTVKCRFCNLMFYNDVERLTHEKEWHPSKSEAK</sequence>
<evidence type="ECO:0000313" key="4">
    <source>
        <dbReference type="Proteomes" id="UP000027093"/>
    </source>
</evidence>
<dbReference type="HOGENOM" id="CLU_1727302_0_0_2"/>
<gene>
    <name evidence="3" type="ORF">NVIE_016340</name>
</gene>
<dbReference type="OrthoDB" id="379121at2157"/>